<protein>
    <submittedName>
        <fullName evidence="1">Uncharacterized protein</fullName>
    </submittedName>
</protein>
<evidence type="ECO:0000313" key="1">
    <source>
        <dbReference type="EMBL" id="QJA68333.1"/>
    </source>
</evidence>
<dbReference type="AlphaFoldDB" id="A0A6M3JEM0"/>
<proteinExistence type="predicted"/>
<organism evidence="1">
    <name type="scientific">viral metagenome</name>
    <dbReference type="NCBI Taxonomy" id="1070528"/>
    <lineage>
        <taxon>unclassified sequences</taxon>
        <taxon>metagenomes</taxon>
        <taxon>organismal metagenomes</taxon>
    </lineage>
</organism>
<reference evidence="1" key="1">
    <citation type="submission" date="2020-03" db="EMBL/GenBank/DDBJ databases">
        <title>The deep terrestrial virosphere.</title>
        <authorList>
            <person name="Holmfeldt K."/>
            <person name="Nilsson E."/>
            <person name="Simone D."/>
            <person name="Lopez-Fernandez M."/>
            <person name="Wu X."/>
            <person name="de Brujin I."/>
            <person name="Lundin D."/>
            <person name="Andersson A."/>
            <person name="Bertilsson S."/>
            <person name="Dopson M."/>
        </authorList>
    </citation>
    <scope>NUCLEOTIDE SEQUENCE</scope>
    <source>
        <strain evidence="1">MM415A07045</strain>
    </source>
</reference>
<dbReference type="EMBL" id="MT141607">
    <property type="protein sequence ID" value="QJA68333.1"/>
    <property type="molecule type" value="Genomic_DNA"/>
</dbReference>
<accession>A0A6M3JEM0</accession>
<sequence length="52" mass="6202">MNNKSENISEWSNKKVKEEYEALAQEKYLGGIRLRDQLLLDDLRFELEQRGC</sequence>
<gene>
    <name evidence="1" type="ORF">MM415A07045_0011</name>
</gene>
<name>A0A6M3JEM0_9ZZZZ</name>